<reference evidence="7" key="2">
    <citation type="submission" date="2025-09" db="UniProtKB">
        <authorList>
            <consortium name="Ensembl"/>
        </authorList>
    </citation>
    <scope>IDENTIFICATION</scope>
</reference>
<sequence length="341" mass="37722">MWWCCCHTWWFFQLLSLVCTSKGSEVIGTLGRSITFYLQRLEGEAAAWSFHNDVIVTVKFGDPPEATFFDDNYKPRLAFPNNGSALTISQLRMEDAGTYTAKSSGVKTTFTLHIYRELSVPTVTCMVQNCSASICRYILHCTTSGSSSGNVSYIWSMGSLRKHGATMLVEESLLDEPLLTCTVQNPVSSSNITIISLTALCAGNSHGKMHEWVVGKGHILRPVVPASPRAVLWCTEKHMHFPPSPFFLVGTTWLHLKSGGISSAAVAWYQSVPWTPTPPRTPTLHAWKRVTRSDPDDVPEAEAVLFPSFLLENFIPAHQMGNIPAHSSWEHSHGITKGRGI</sequence>
<dbReference type="InterPro" id="IPR015631">
    <property type="entry name" value="CD2/SLAM_rcpt"/>
</dbReference>
<evidence type="ECO:0000259" key="6">
    <source>
        <dbReference type="PROSITE" id="PS50835"/>
    </source>
</evidence>
<name>A0A672UHV5_STRHB</name>
<dbReference type="InterPro" id="IPR007110">
    <property type="entry name" value="Ig-like_dom"/>
</dbReference>
<dbReference type="Ensembl" id="ENSSHBT00005017771.1">
    <property type="protein sequence ID" value="ENSSHBP00005014811.1"/>
    <property type="gene ID" value="ENSSHBG00005012980.1"/>
</dbReference>
<reference evidence="7" key="1">
    <citation type="submission" date="2025-08" db="UniProtKB">
        <authorList>
            <consortium name="Ensembl"/>
        </authorList>
    </citation>
    <scope>IDENTIFICATION</scope>
</reference>
<dbReference type="AlphaFoldDB" id="A0A672UHV5"/>
<evidence type="ECO:0000256" key="2">
    <source>
        <dbReference type="ARBA" id="ARBA00022729"/>
    </source>
</evidence>
<dbReference type="GO" id="GO:0016020">
    <property type="term" value="C:membrane"/>
    <property type="evidence" value="ECO:0007669"/>
    <property type="project" value="UniProtKB-SubCell"/>
</dbReference>
<feature type="domain" description="Ig-like" evidence="6">
    <location>
        <begin position="121"/>
        <end position="193"/>
    </location>
</feature>
<comment type="subcellular location">
    <subcellularLocation>
        <location evidence="1">Membrane</location>
    </subcellularLocation>
</comment>
<dbReference type="InParanoid" id="A0A672UHV5"/>
<dbReference type="InterPro" id="IPR036179">
    <property type="entry name" value="Ig-like_dom_sf"/>
</dbReference>
<keyword evidence="4" id="KW-0325">Glycoprotein</keyword>
<organism evidence="7 8">
    <name type="scientific">Strigops habroptila</name>
    <name type="common">Kakapo</name>
    <dbReference type="NCBI Taxonomy" id="2489341"/>
    <lineage>
        <taxon>Eukaryota</taxon>
        <taxon>Metazoa</taxon>
        <taxon>Chordata</taxon>
        <taxon>Craniata</taxon>
        <taxon>Vertebrata</taxon>
        <taxon>Euteleostomi</taxon>
        <taxon>Archelosauria</taxon>
        <taxon>Archosauria</taxon>
        <taxon>Dinosauria</taxon>
        <taxon>Saurischia</taxon>
        <taxon>Theropoda</taxon>
        <taxon>Coelurosauria</taxon>
        <taxon>Aves</taxon>
        <taxon>Neognathae</taxon>
        <taxon>Neoaves</taxon>
        <taxon>Telluraves</taxon>
        <taxon>Australaves</taxon>
        <taxon>Psittaciformes</taxon>
        <taxon>Psittacidae</taxon>
        <taxon>Strigops</taxon>
    </lineage>
</organism>
<evidence type="ECO:0000256" key="4">
    <source>
        <dbReference type="ARBA" id="ARBA00023180"/>
    </source>
</evidence>
<evidence type="ECO:0000256" key="5">
    <source>
        <dbReference type="SAM" id="SignalP"/>
    </source>
</evidence>
<dbReference type="PANTHER" id="PTHR12080:SF55">
    <property type="entry name" value="LYMPHOCYTE FUNCTION-ASSOCIATED ANTIGEN 3"/>
    <property type="match status" value="1"/>
</dbReference>
<dbReference type="Gene3D" id="2.60.40.10">
    <property type="entry name" value="Immunoglobulins"/>
    <property type="match status" value="2"/>
</dbReference>
<dbReference type="Proteomes" id="UP000472266">
    <property type="component" value="Unplaced"/>
</dbReference>
<dbReference type="GeneTree" id="ENSGT01030000234540"/>
<keyword evidence="2 5" id="KW-0732">Signal</keyword>
<dbReference type="PROSITE" id="PS50835">
    <property type="entry name" value="IG_LIKE"/>
    <property type="match status" value="1"/>
</dbReference>
<evidence type="ECO:0000313" key="7">
    <source>
        <dbReference type="Ensembl" id="ENSSHBP00005014811.1"/>
    </source>
</evidence>
<evidence type="ECO:0000313" key="8">
    <source>
        <dbReference type="Proteomes" id="UP000472266"/>
    </source>
</evidence>
<evidence type="ECO:0000256" key="3">
    <source>
        <dbReference type="ARBA" id="ARBA00023136"/>
    </source>
</evidence>
<keyword evidence="3" id="KW-0472">Membrane</keyword>
<accession>A0A672UHV5</accession>
<dbReference type="PANTHER" id="PTHR12080">
    <property type="entry name" value="SIGNALING LYMPHOCYTIC ACTIVATION MOLECULE"/>
    <property type="match status" value="1"/>
</dbReference>
<evidence type="ECO:0000256" key="1">
    <source>
        <dbReference type="ARBA" id="ARBA00004370"/>
    </source>
</evidence>
<dbReference type="SUPFAM" id="SSF48726">
    <property type="entry name" value="Immunoglobulin"/>
    <property type="match status" value="1"/>
</dbReference>
<proteinExistence type="predicted"/>
<feature type="signal peptide" evidence="5">
    <location>
        <begin position="1"/>
        <end position="23"/>
    </location>
</feature>
<keyword evidence="8" id="KW-1185">Reference proteome</keyword>
<feature type="chain" id="PRO_5025624472" description="Ig-like domain-containing protein" evidence="5">
    <location>
        <begin position="24"/>
        <end position="341"/>
    </location>
</feature>
<dbReference type="InterPro" id="IPR013783">
    <property type="entry name" value="Ig-like_fold"/>
</dbReference>
<protein>
    <recommendedName>
        <fullName evidence="6">Ig-like domain-containing protein</fullName>
    </recommendedName>
</protein>